<name>A0A0F9EF41_9ZZZZ</name>
<sequence length="26" mass="2970">AISELADILDTAAWDRPEYHQRQAVT</sequence>
<protein>
    <submittedName>
        <fullName evidence="1">Uncharacterized protein</fullName>
    </submittedName>
</protein>
<organism evidence="1">
    <name type="scientific">marine sediment metagenome</name>
    <dbReference type="NCBI Taxonomy" id="412755"/>
    <lineage>
        <taxon>unclassified sequences</taxon>
        <taxon>metagenomes</taxon>
        <taxon>ecological metagenomes</taxon>
    </lineage>
</organism>
<dbReference type="EMBL" id="LAZR01037283">
    <property type="protein sequence ID" value="KKL22618.1"/>
    <property type="molecule type" value="Genomic_DNA"/>
</dbReference>
<evidence type="ECO:0000313" key="1">
    <source>
        <dbReference type="EMBL" id="KKL22618.1"/>
    </source>
</evidence>
<accession>A0A0F9EF41</accession>
<dbReference type="AlphaFoldDB" id="A0A0F9EF41"/>
<reference evidence="1" key="1">
    <citation type="journal article" date="2015" name="Nature">
        <title>Complex archaea that bridge the gap between prokaryotes and eukaryotes.</title>
        <authorList>
            <person name="Spang A."/>
            <person name="Saw J.H."/>
            <person name="Jorgensen S.L."/>
            <person name="Zaremba-Niedzwiedzka K."/>
            <person name="Martijn J."/>
            <person name="Lind A.E."/>
            <person name="van Eijk R."/>
            <person name="Schleper C."/>
            <person name="Guy L."/>
            <person name="Ettema T.J."/>
        </authorList>
    </citation>
    <scope>NUCLEOTIDE SEQUENCE</scope>
</reference>
<feature type="non-terminal residue" evidence="1">
    <location>
        <position position="1"/>
    </location>
</feature>
<comment type="caution">
    <text evidence="1">The sequence shown here is derived from an EMBL/GenBank/DDBJ whole genome shotgun (WGS) entry which is preliminary data.</text>
</comment>
<gene>
    <name evidence="1" type="ORF">LCGC14_2433650</name>
</gene>
<proteinExistence type="predicted"/>